<dbReference type="RefSeq" id="WP_347921743.1">
    <property type="nucleotide sequence ID" value="NZ_CP157199.1"/>
</dbReference>
<dbReference type="EMBL" id="CP157199">
    <property type="protein sequence ID" value="XBG59841.1"/>
    <property type="molecule type" value="Genomic_DNA"/>
</dbReference>
<gene>
    <name evidence="1" type="ORF">ABGB03_08195</name>
</gene>
<sequence>MKPASIIELKKELKYRSQEQLIDYCMAMARFKLESKELLTYLVFESENEDAYIESVKTYIDINFSEISATNYYYIKKSVRKILRQVKRFIRYSKKKETEAELLIYFCKVLAKIKPSYTQNTILTNMYNKQLEFAQKAIAKMHEDLQYDYNLMIEDLK</sequence>
<protein>
    <submittedName>
        <fullName evidence="1">Uncharacterized protein</fullName>
    </submittedName>
</protein>
<organism evidence="1">
    <name type="scientific">Pontimicrobium sp. SW4</name>
    <dbReference type="NCBI Taxonomy" id="3153519"/>
    <lineage>
        <taxon>Bacteria</taxon>
        <taxon>Pseudomonadati</taxon>
        <taxon>Bacteroidota</taxon>
        <taxon>Flavobacteriia</taxon>
        <taxon>Flavobacteriales</taxon>
        <taxon>Flavobacteriaceae</taxon>
        <taxon>Pontimicrobium</taxon>
    </lineage>
</organism>
<reference evidence="1" key="1">
    <citation type="submission" date="2024-05" db="EMBL/GenBank/DDBJ databases">
        <title>Pontimicrobium maritimus sp. nov., isolated form sea water.</title>
        <authorList>
            <person name="Muhammad N."/>
            <person name="Vuong T.Q."/>
            <person name="Han H.L."/>
            <person name="Kim S.-G."/>
        </authorList>
    </citation>
    <scope>NUCLEOTIDE SEQUENCE</scope>
    <source>
        <strain evidence="1">SW4</strain>
    </source>
</reference>
<dbReference type="AlphaFoldDB" id="A0AAU7BP36"/>
<accession>A0AAU7BP36</accession>
<proteinExistence type="predicted"/>
<evidence type="ECO:0000313" key="1">
    <source>
        <dbReference type="EMBL" id="XBG59841.1"/>
    </source>
</evidence>
<name>A0AAU7BP36_9FLAO</name>